<evidence type="ECO:0000313" key="6">
    <source>
        <dbReference type="EMBL" id="KNC54569.1"/>
    </source>
</evidence>
<sequence>MAASFDYEYIMKYIVIGDMGVGKSCILHQFTEGKFMADSTHTIGVEFGTRIIDVLGKHIKLQIWDTAGQERFRSVTRSYYRGAAGALLVYDITRRSTFVHLASWLTDARNLTNPNTVIVLIGNKSDLSTQRDVTYEEAAKFAEENDLLFLETSARTGDGVQDAFFDSAKLIYKNIKDGSLDLNEGEVGVQYKPAAGSTTSSSRIITGESAPAKKDSGGCSC</sequence>
<dbReference type="PRINTS" id="PR00449">
    <property type="entry name" value="RASTRNSFRMNG"/>
</dbReference>
<reference evidence="6 7" key="1">
    <citation type="submission" date="2010-05" db="EMBL/GenBank/DDBJ databases">
        <title>The Genome Sequence of Thecamonas trahens ATCC 50062.</title>
        <authorList>
            <consortium name="The Broad Institute Genome Sequencing Platform"/>
            <person name="Russ C."/>
            <person name="Cuomo C."/>
            <person name="Shea T."/>
            <person name="Young S.K."/>
            <person name="Zeng Q."/>
            <person name="Koehrsen M."/>
            <person name="Haas B."/>
            <person name="Borodovsky M."/>
            <person name="Guigo R."/>
            <person name="Alvarado L."/>
            <person name="Berlin A."/>
            <person name="Bochicchio J."/>
            <person name="Borenstein D."/>
            <person name="Chapman S."/>
            <person name="Chen Z."/>
            <person name="Freedman E."/>
            <person name="Gellesch M."/>
            <person name="Goldberg J."/>
            <person name="Griggs A."/>
            <person name="Gujja S."/>
            <person name="Heilman E."/>
            <person name="Heiman D."/>
            <person name="Hepburn T."/>
            <person name="Howarth C."/>
            <person name="Jen D."/>
            <person name="Larson L."/>
            <person name="Mehta T."/>
            <person name="Park D."/>
            <person name="Pearson M."/>
            <person name="Roberts A."/>
            <person name="Saif S."/>
            <person name="Shenoy N."/>
            <person name="Sisk P."/>
            <person name="Stolte C."/>
            <person name="Sykes S."/>
            <person name="Thomson T."/>
            <person name="Walk T."/>
            <person name="White J."/>
            <person name="Yandava C."/>
            <person name="Burger G."/>
            <person name="Gray M.W."/>
            <person name="Holland P.W.H."/>
            <person name="King N."/>
            <person name="Lang F.B.F."/>
            <person name="Roger A.J."/>
            <person name="Ruiz-Trillo I."/>
            <person name="Lander E."/>
            <person name="Nusbaum C."/>
        </authorList>
    </citation>
    <scope>NUCLEOTIDE SEQUENCE [LARGE SCALE GENOMIC DNA]</scope>
    <source>
        <strain evidence="6 7">ATCC 50062</strain>
    </source>
</reference>
<dbReference type="GO" id="GO:0005525">
    <property type="term" value="F:GTP binding"/>
    <property type="evidence" value="ECO:0007669"/>
    <property type="project" value="InterPro"/>
</dbReference>
<feature type="region of interest" description="Disordered" evidence="5">
    <location>
        <begin position="194"/>
        <end position="221"/>
    </location>
</feature>
<dbReference type="PROSITE" id="PS51420">
    <property type="entry name" value="RHO"/>
    <property type="match status" value="1"/>
</dbReference>
<keyword evidence="7" id="KW-1185">Reference proteome</keyword>
<comment type="similarity">
    <text evidence="2">Belongs to the small GTPase superfamily. Rab family.</text>
</comment>
<dbReference type="SMART" id="SM00175">
    <property type="entry name" value="RAB"/>
    <property type="match status" value="1"/>
</dbReference>
<dbReference type="GO" id="GO:0003924">
    <property type="term" value="F:GTPase activity"/>
    <property type="evidence" value="ECO:0007669"/>
    <property type="project" value="InterPro"/>
</dbReference>
<dbReference type="InterPro" id="IPR027417">
    <property type="entry name" value="P-loop_NTPase"/>
</dbReference>
<feature type="compositionally biased region" description="Basic and acidic residues" evidence="5">
    <location>
        <begin position="211"/>
        <end position="221"/>
    </location>
</feature>
<dbReference type="FunFam" id="3.40.50.300:FF:001193">
    <property type="entry name" value="Rab family, other"/>
    <property type="match status" value="1"/>
</dbReference>
<keyword evidence="4" id="KW-0472">Membrane</keyword>
<dbReference type="SMART" id="SM00174">
    <property type="entry name" value="RHO"/>
    <property type="match status" value="1"/>
</dbReference>
<dbReference type="Pfam" id="PF00071">
    <property type="entry name" value="Ras"/>
    <property type="match status" value="1"/>
</dbReference>
<dbReference type="NCBIfam" id="TIGR00231">
    <property type="entry name" value="small_GTP"/>
    <property type="match status" value="1"/>
</dbReference>
<dbReference type="PANTHER" id="PTHR47979">
    <property type="entry name" value="DRAB11-RELATED"/>
    <property type="match status" value="1"/>
</dbReference>
<dbReference type="OrthoDB" id="9989112at2759"/>
<dbReference type="RefSeq" id="XP_013753583.1">
    <property type="nucleotide sequence ID" value="XM_013898129.1"/>
</dbReference>
<dbReference type="EMBL" id="GL349491">
    <property type="protein sequence ID" value="KNC54569.1"/>
    <property type="molecule type" value="Genomic_DNA"/>
</dbReference>
<evidence type="ECO:0000256" key="4">
    <source>
        <dbReference type="ARBA" id="ARBA00023136"/>
    </source>
</evidence>
<dbReference type="STRING" id="461836.A0A0L0DQK6"/>
<accession>A0A0L0DQK6</accession>
<dbReference type="SUPFAM" id="SSF52540">
    <property type="entry name" value="P-loop containing nucleoside triphosphate hydrolases"/>
    <property type="match status" value="1"/>
</dbReference>
<comment type="subcellular location">
    <subcellularLocation>
        <location evidence="1">Membrane</location>
    </subcellularLocation>
</comment>
<dbReference type="InterPro" id="IPR001806">
    <property type="entry name" value="Small_GTPase"/>
</dbReference>
<evidence type="ECO:0000256" key="1">
    <source>
        <dbReference type="ARBA" id="ARBA00004370"/>
    </source>
</evidence>
<dbReference type="Proteomes" id="UP000054408">
    <property type="component" value="Unassembled WGS sequence"/>
</dbReference>
<dbReference type="SMART" id="SM00176">
    <property type="entry name" value="RAN"/>
    <property type="match status" value="1"/>
</dbReference>
<dbReference type="OMA" id="ANGVMQY"/>
<dbReference type="GO" id="GO:0016020">
    <property type="term" value="C:membrane"/>
    <property type="evidence" value="ECO:0007669"/>
    <property type="project" value="UniProtKB-SubCell"/>
</dbReference>
<evidence type="ECO:0000256" key="3">
    <source>
        <dbReference type="ARBA" id="ARBA00022741"/>
    </source>
</evidence>
<protein>
    <submittedName>
        <fullName evidence="6">Ras-like protein Rab-14</fullName>
    </submittedName>
</protein>
<dbReference type="GeneID" id="25568647"/>
<evidence type="ECO:0000313" key="7">
    <source>
        <dbReference type="Proteomes" id="UP000054408"/>
    </source>
</evidence>
<dbReference type="PROSITE" id="PS51419">
    <property type="entry name" value="RAB"/>
    <property type="match status" value="1"/>
</dbReference>
<proteinExistence type="inferred from homology"/>
<dbReference type="AlphaFoldDB" id="A0A0L0DQK6"/>
<gene>
    <name evidence="6" type="ORF">AMSG_10422</name>
</gene>
<evidence type="ECO:0000256" key="2">
    <source>
        <dbReference type="ARBA" id="ARBA00006270"/>
    </source>
</evidence>
<evidence type="ECO:0000256" key="5">
    <source>
        <dbReference type="SAM" id="MobiDB-lite"/>
    </source>
</evidence>
<dbReference type="Gene3D" id="3.40.50.300">
    <property type="entry name" value="P-loop containing nucleotide triphosphate hydrolases"/>
    <property type="match status" value="1"/>
</dbReference>
<dbReference type="InterPro" id="IPR005225">
    <property type="entry name" value="Small_GTP-bd"/>
</dbReference>
<dbReference type="InterPro" id="IPR050209">
    <property type="entry name" value="Rab_GTPases_membrane_traffic"/>
</dbReference>
<dbReference type="PROSITE" id="PS51421">
    <property type="entry name" value="RAS"/>
    <property type="match status" value="1"/>
</dbReference>
<dbReference type="SMART" id="SM00173">
    <property type="entry name" value="RAS"/>
    <property type="match status" value="1"/>
</dbReference>
<dbReference type="SMART" id="SM00177">
    <property type="entry name" value="ARF"/>
    <property type="match status" value="1"/>
</dbReference>
<dbReference type="eggNOG" id="KOG0097">
    <property type="taxonomic scope" value="Eukaryota"/>
</dbReference>
<keyword evidence="3" id="KW-0547">Nucleotide-binding</keyword>
<name>A0A0L0DQK6_THETB</name>
<organism evidence="6 7">
    <name type="scientific">Thecamonas trahens ATCC 50062</name>
    <dbReference type="NCBI Taxonomy" id="461836"/>
    <lineage>
        <taxon>Eukaryota</taxon>
        <taxon>Apusozoa</taxon>
        <taxon>Apusomonadida</taxon>
        <taxon>Apusomonadidae</taxon>
        <taxon>Thecamonas</taxon>
    </lineage>
</organism>